<dbReference type="EMBL" id="JAWDKB010000001">
    <property type="protein sequence ID" value="MDV0442810.1"/>
    <property type="molecule type" value="Genomic_DNA"/>
</dbReference>
<dbReference type="RefSeq" id="WP_338095351.1">
    <property type="nucleotide sequence ID" value="NZ_JAWDKB010000001.1"/>
</dbReference>
<dbReference type="Pfam" id="PF22507">
    <property type="entry name" value="DUF6994"/>
    <property type="match status" value="1"/>
</dbReference>
<dbReference type="InterPro" id="IPR054263">
    <property type="entry name" value="DUF6994"/>
</dbReference>
<reference evidence="1 2" key="1">
    <citation type="submission" date="2023-06" db="EMBL/GenBank/DDBJ databases">
        <title>Genome sequence of Methancorpusculaceae sp. Cs1.</title>
        <authorList>
            <person name="Protasov E."/>
            <person name="Platt K."/>
            <person name="Poehlein A."/>
            <person name="Daniel R."/>
            <person name="Brune A."/>
        </authorList>
    </citation>
    <scope>NUCLEOTIDE SEQUENCE [LARGE SCALE GENOMIC DNA]</scope>
    <source>
        <strain evidence="1 2">Cs1</strain>
    </source>
</reference>
<keyword evidence="2" id="KW-1185">Reference proteome</keyword>
<dbReference type="Proteomes" id="UP001283212">
    <property type="component" value="Unassembled WGS sequence"/>
</dbReference>
<gene>
    <name evidence="1" type="ORF">McpCs1_01560</name>
</gene>
<accession>A0AAE4MDC9</accession>
<evidence type="ECO:0000313" key="1">
    <source>
        <dbReference type="EMBL" id="MDV0442810.1"/>
    </source>
</evidence>
<evidence type="ECO:0000313" key="2">
    <source>
        <dbReference type="Proteomes" id="UP001283212"/>
    </source>
</evidence>
<name>A0AAE4MDC9_9EURY</name>
<proteinExistence type="predicted"/>
<dbReference type="AlphaFoldDB" id="A0AAE4MDC9"/>
<comment type="caution">
    <text evidence="1">The sequence shown here is derived from an EMBL/GenBank/DDBJ whole genome shotgun (WGS) entry which is preliminary data.</text>
</comment>
<protein>
    <submittedName>
        <fullName evidence="1">Uncharacterized protein</fullName>
    </submittedName>
</protein>
<sequence length="231" mass="27410">MKIDTNYNFYTDARGGDPDSTSQTLRKYHKILWSKPLPNGKHFELSDNKNGIYLHHKSELGEFCFGSDAITHSYKNQKRKQWLVEQIPGEVNGLFDAGSTIGAYIIFPNNRINGNHTINQARGINYFIDDRFDLTLECIRRFYLDQDSPLYDTLLRYKNFFDLFDDFIGYVNFFLLEDLIDENQEIKFYLPFDEFKTPPKFSGTDEYLLYKKEVMNFIRKRNQRIHDCQVL</sequence>
<organism evidence="1 2">
    <name type="scientific">Methanorbis rubei</name>
    <dbReference type="NCBI Taxonomy" id="3028300"/>
    <lineage>
        <taxon>Archaea</taxon>
        <taxon>Methanobacteriati</taxon>
        <taxon>Methanobacteriota</taxon>
        <taxon>Stenosarchaea group</taxon>
        <taxon>Methanomicrobia</taxon>
        <taxon>Methanomicrobiales</taxon>
        <taxon>Methanocorpusculaceae</taxon>
        <taxon>Methanorbis</taxon>
    </lineage>
</organism>